<evidence type="ECO:0000256" key="1">
    <source>
        <dbReference type="SAM" id="Phobius"/>
    </source>
</evidence>
<name>A0ABT8W1X2_9GAMM</name>
<evidence type="ECO:0000313" key="2">
    <source>
        <dbReference type="EMBL" id="MDO3722248.1"/>
    </source>
</evidence>
<keyword evidence="1" id="KW-0472">Membrane</keyword>
<comment type="caution">
    <text evidence="2">The sequence shown here is derived from an EMBL/GenBank/DDBJ whole genome shotgun (WGS) entry which is preliminary data.</text>
</comment>
<organism evidence="2 3">
    <name type="scientific">Marinobacter suaedae</name>
    <dbReference type="NCBI Taxonomy" id="3057675"/>
    <lineage>
        <taxon>Bacteria</taxon>
        <taxon>Pseudomonadati</taxon>
        <taxon>Pseudomonadota</taxon>
        <taxon>Gammaproteobacteria</taxon>
        <taxon>Pseudomonadales</taxon>
        <taxon>Marinobacteraceae</taxon>
        <taxon>Marinobacter</taxon>
    </lineage>
</organism>
<keyword evidence="1" id="KW-0812">Transmembrane</keyword>
<gene>
    <name evidence="2" type="ORF">QVZ43_10990</name>
</gene>
<feature type="transmembrane region" description="Helical" evidence="1">
    <location>
        <begin position="6"/>
        <end position="26"/>
    </location>
</feature>
<evidence type="ECO:0008006" key="4">
    <source>
        <dbReference type="Google" id="ProtNLM"/>
    </source>
</evidence>
<dbReference type="RefSeq" id="WP_302909973.1">
    <property type="nucleotide sequence ID" value="NZ_JAUMIS010000002.1"/>
</dbReference>
<sequence>MPPYAIATLALQLLALCGLVYVFSGIRRTKKQLRLLNSHQISAQSAIQKARLDMLELRNRTRLLEDAVTGGTTAVEKVHKAISNTTFGLIDLFSKDEDFKVSARQAKSSHDETSESFYNTVRTTNRALRSLADVIIVNKSEKKISAGKDSPKKMSSKDSSDH</sequence>
<evidence type="ECO:0000313" key="3">
    <source>
        <dbReference type="Proteomes" id="UP001168640"/>
    </source>
</evidence>
<reference evidence="2" key="1">
    <citation type="submission" date="2023-07" db="EMBL/GenBank/DDBJ databases">
        <title>Marinobacter sp. chi1 genome sequencing and assembly.</title>
        <authorList>
            <person name="Park S."/>
        </authorList>
    </citation>
    <scope>NUCLEOTIDE SEQUENCE</scope>
    <source>
        <strain evidence="2">Chi1</strain>
    </source>
</reference>
<dbReference type="EMBL" id="JAUMIS010000002">
    <property type="protein sequence ID" value="MDO3722248.1"/>
    <property type="molecule type" value="Genomic_DNA"/>
</dbReference>
<keyword evidence="3" id="KW-1185">Reference proteome</keyword>
<proteinExistence type="predicted"/>
<protein>
    <recommendedName>
        <fullName evidence="4">DUF2802 domain-containing protein</fullName>
    </recommendedName>
</protein>
<accession>A0ABT8W1X2</accession>
<keyword evidence="1" id="KW-1133">Transmembrane helix</keyword>
<dbReference type="Proteomes" id="UP001168640">
    <property type="component" value="Unassembled WGS sequence"/>
</dbReference>